<dbReference type="InterPro" id="IPR029033">
    <property type="entry name" value="His_PPase_superfam"/>
</dbReference>
<accession>A0A133NGF3</accession>
<reference evidence="1 2" key="1">
    <citation type="submission" date="2016-02" db="EMBL/GenBank/DDBJ databases">
        <title>Gardnerella vaginalis Subgroups Defined by cpn60 Sequencing and Sialidase Activity in Isolates from Canada, Belgium and Kenya.</title>
        <authorList>
            <person name="Schellenberg J."/>
            <person name="Paramel Jayaprakash T."/>
            <person name="Withana Gamage N."/>
            <person name="Patterson M.H."/>
            <person name="Vaneechoutte M."/>
            <person name="Hill J.E."/>
        </authorList>
    </citation>
    <scope>NUCLEOTIDE SEQUENCE [LARGE SCALE GENOMIC DNA]</scope>
    <source>
        <strain evidence="1 2">N144</strain>
    </source>
</reference>
<dbReference type="GeneID" id="86824016"/>
<evidence type="ECO:0000313" key="1">
    <source>
        <dbReference type="EMBL" id="RFD77500.1"/>
    </source>
</evidence>
<comment type="caution">
    <text evidence="1">The sequence shown here is derived from an EMBL/GenBank/DDBJ whole genome shotgun (WGS) entry which is preliminary data.</text>
</comment>
<dbReference type="RefSeq" id="WP_004131024.1">
    <property type="nucleotide sequence ID" value="NZ_CP083169.1"/>
</dbReference>
<dbReference type="Gene3D" id="3.40.50.1240">
    <property type="entry name" value="Phosphoglycerate mutase-like"/>
    <property type="match status" value="1"/>
</dbReference>
<name>A0A133NGF3_GARVA</name>
<dbReference type="AlphaFoldDB" id="A0A133NGF3"/>
<protein>
    <submittedName>
        <fullName evidence="1">Phosphoglycerate mutase</fullName>
    </submittedName>
</protein>
<sequence>MAASIKKIVKKVKHAKYVLLLMRHAKAVPPTMGDDWGRDLSDKGIKQAKIMAKGLKSLKLVPDYIVCSSANRTEQTMHKMLKKFGDSPIVASRKSLYDGGMQSVMDELCEIRSESKITMIIGHEPTMSMAAQWLSSPDSDPDVLGTMRLGLSNASIVVLVSDSPFATCGLRGAKALGVISPKDFE</sequence>
<dbReference type="Proteomes" id="UP000258533">
    <property type="component" value="Unassembled WGS sequence"/>
</dbReference>
<proteinExistence type="predicted"/>
<dbReference type="CDD" id="cd07067">
    <property type="entry name" value="HP_PGM_like"/>
    <property type="match status" value="1"/>
</dbReference>
<dbReference type="SMART" id="SM00855">
    <property type="entry name" value="PGAM"/>
    <property type="match status" value="1"/>
</dbReference>
<organism evidence="1 2">
    <name type="scientific">Gardnerella vaginalis</name>
    <dbReference type="NCBI Taxonomy" id="2702"/>
    <lineage>
        <taxon>Bacteria</taxon>
        <taxon>Bacillati</taxon>
        <taxon>Actinomycetota</taxon>
        <taxon>Actinomycetes</taxon>
        <taxon>Bifidobacteriales</taxon>
        <taxon>Bifidobacteriaceae</taxon>
        <taxon>Gardnerella</taxon>
    </lineage>
</organism>
<dbReference type="InterPro" id="IPR013078">
    <property type="entry name" value="His_Pase_superF_clade-1"/>
</dbReference>
<dbReference type="EMBL" id="LRTT01000001">
    <property type="protein sequence ID" value="RFD77500.1"/>
    <property type="molecule type" value="Genomic_DNA"/>
</dbReference>
<dbReference type="SUPFAM" id="SSF53254">
    <property type="entry name" value="Phosphoglycerate mutase-like"/>
    <property type="match status" value="1"/>
</dbReference>
<gene>
    <name evidence="1" type="ORF">AXE73_02585</name>
</gene>
<evidence type="ECO:0000313" key="2">
    <source>
        <dbReference type="Proteomes" id="UP000258533"/>
    </source>
</evidence>
<dbReference type="Pfam" id="PF00300">
    <property type="entry name" value="His_Phos_1"/>
    <property type="match status" value="1"/>
</dbReference>